<feature type="compositionally biased region" description="Basic residues" evidence="1">
    <location>
        <begin position="758"/>
        <end position="774"/>
    </location>
</feature>
<feature type="compositionally biased region" description="Low complexity" evidence="1">
    <location>
        <begin position="71"/>
        <end position="84"/>
    </location>
</feature>
<dbReference type="Proteomes" id="UP000041254">
    <property type="component" value="Unassembled WGS sequence"/>
</dbReference>
<dbReference type="VEuPathDB" id="CryptoDB:Vbra_14202"/>
<dbReference type="EMBL" id="CDMY01000356">
    <property type="protein sequence ID" value="CEM05262.1"/>
    <property type="molecule type" value="Genomic_DNA"/>
</dbReference>
<feature type="region of interest" description="Disordered" evidence="1">
    <location>
        <begin position="197"/>
        <end position="331"/>
    </location>
</feature>
<feature type="compositionally biased region" description="Basic and acidic residues" evidence="1">
    <location>
        <begin position="205"/>
        <end position="218"/>
    </location>
</feature>
<feature type="compositionally biased region" description="Basic residues" evidence="1">
    <location>
        <begin position="895"/>
        <end position="908"/>
    </location>
</feature>
<protein>
    <submittedName>
        <fullName evidence="2">Uncharacterized protein</fullName>
    </submittedName>
</protein>
<feature type="compositionally biased region" description="Acidic residues" evidence="1">
    <location>
        <begin position="661"/>
        <end position="683"/>
    </location>
</feature>
<feature type="compositionally biased region" description="Basic and acidic residues" evidence="1">
    <location>
        <begin position="842"/>
        <end position="852"/>
    </location>
</feature>
<name>A0A0G4F046_VITBC</name>
<feature type="compositionally biased region" description="Basic and acidic residues" evidence="1">
    <location>
        <begin position="263"/>
        <end position="287"/>
    </location>
</feature>
<feature type="region of interest" description="Disordered" evidence="1">
    <location>
        <begin position="955"/>
        <end position="974"/>
    </location>
</feature>
<feature type="compositionally biased region" description="Basic and acidic residues" evidence="1">
    <location>
        <begin position="630"/>
        <end position="648"/>
    </location>
</feature>
<feature type="compositionally biased region" description="Low complexity" evidence="1">
    <location>
        <begin position="932"/>
        <end position="946"/>
    </location>
</feature>
<keyword evidence="3" id="KW-1185">Reference proteome</keyword>
<proteinExistence type="predicted"/>
<feature type="region of interest" description="Disordered" evidence="1">
    <location>
        <begin position="1"/>
        <end position="97"/>
    </location>
</feature>
<sequence length="1164" mass="126277">MEKRRASTRLSAKRGDEGSVGSTAAAPQKGRSEAKKAKDRKPSEGPKPERSSPRLRSQSKDNAVTEEGEPDACANDSAAAAADAEGNSSSVSGGMATNDTMLLVEKGIQEVKKEGDEDNDAPAELKNLKIGDKIQIRYDSGTLENGMFSGLFKDKDGGWQVRHRIMGYARSIEFTISAEHVRLGTGWDAEVCLTAKHARQRRKPTRMESDDGPNDHPQQKKPLRIGSSSPSSHPPSAPHTAPRSCTSSLPGDEAAKPRKGKREAKEGGNKGDPKRPAGRRERERDGGDDGDDGEGESQKKASAAAEGGACLRGGEGNVRREGRDGKRRAERVMSEATFKHWEKIKRLQQGTLIEVADPSEPVSHIGRLIDTHLDPQLNLPIVRYRRAGWHPLSSAPVDLVRIFKDHQANLHTTIHPQGTQTRAKTRQKQLTAAVDSSGDEIRCGMWVWVLGGGKGEVVAVEQTEGERGTEWLVRVRSADTGVVECFSPSEVHATDPPSSVEDVTTDMMHPFADEREGNESVQSGNTEDRQPHHPHHPQLSQQPRKPKKKKKVPATRTNSGTHGSIGFLNLPPFGGSRKYRDLTLLRKGQRQIRVELPMSTIKQDLGTLRQLCSQAHPHPPSTEQQPTEQQPKDIKEEKIATVERERETRKKKPAGNKGDKADDDSEGQGDREGEDEDGPDEDGMIICSERRIFEKFRKRRRVFSKVTVDMSDDSELTPRDIADIDRFIQRCRGEQLVAARALSRRGRPSASRRGAGGSKKKTKLSGRGGAKKVKITPILPLGTAPGTTSPTAKNRPLPPPSAPPPRLAHHHHLHPSRPSLGRGDMRFETLGDLFSPSQSPRSGEKVGHHGSPEEEQWLLESFASITETANLDRLYAPLAKGARQYSSGVGGILKARQRNPHPHPHPHPHPPASVAAGSVASGGGAGGPFPSPSHGGPVSAPGSSVSPVVIDLTNEQQQQQQQHKGGLGGLAVNGTKRPFESMMKDLAMMKRQKSGHPGDVARWGGRLGVGEGLEGDMAVCEIGGRGGDVVAGGGGGVGVGVDEGVKGRLTMAFSDEVQKQLGESLTLSVKTIVERRESPSYPLLLAFLHELPIQLMNDHHLADAWRRFFNTYLCQPQINLSQLFHLGSRHKCHSAISATHPHEGQQLTREPGGSVLLDEGMAVG</sequence>
<feature type="region of interest" description="Disordered" evidence="1">
    <location>
        <begin position="894"/>
        <end position="946"/>
    </location>
</feature>
<gene>
    <name evidence="2" type="ORF">Vbra_14202</name>
</gene>
<dbReference type="InParanoid" id="A0A0G4F046"/>
<evidence type="ECO:0000313" key="2">
    <source>
        <dbReference type="EMBL" id="CEM05262.1"/>
    </source>
</evidence>
<evidence type="ECO:0000313" key="3">
    <source>
        <dbReference type="Proteomes" id="UP000041254"/>
    </source>
</evidence>
<accession>A0A0G4F046</accession>
<feature type="compositionally biased region" description="Basic and acidic residues" evidence="1">
    <location>
        <begin position="30"/>
        <end position="52"/>
    </location>
</feature>
<feature type="region of interest" description="Disordered" evidence="1">
    <location>
        <begin position="612"/>
        <end position="686"/>
    </location>
</feature>
<dbReference type="AlphaFoldDB" id="A0A0G4F046"/>
<feature type="compositionally biased region" description="Pro residues" evidence="1">
    <location>
        <begin position="796"/>
        <end position="806"/>
    </location>
</feature>
<evidence type="ECO:0000256" key="1">
    <source>
        <dbReference type="SAM" id="MobiDB-lite"/>
    </source>
</evidence>
<feature type="region of interest" description="Disordered" evidence="1">
    <location>
        <begin position="740"/>
        <end position="852"/>
    </location>
</feature>
<organism evidence="2 3">
    <name type="scientific">Vitrella brassicaformis (strain CCMP3155)</name>
    <dbReference type="NCBI Taxonomy" id="1169540"/>
    <lineage>
        <taxon>Eukaryota</taxon>
        <taxon>Sar</taxon>
        <taxon>Alveolata</taxon>
        <taxon>Colpodellida</taxon>
        <taxon>Vitrellaceae</taxon>
        <taxon>Vitrella</taxon>
    </lineage>
</organism>
<feature type="compositionally biased region" description="Polar residues" evidence="1">
    <location>
        <begin position="86"/>
        <end position="97"/>
    </location>
</feature>
<feature type="compositionally biased region" description="Basic residues" evidence="1">
    <location>
        <begin position="544"/>
        <end position="553"/>
    </location>
</feature>
<feature type="region of interest" description="Disordered" evidence="1">
    <location>
        <begin position="515"/>
        <end position="575"/>
    </location>
</feature>
<reference evidence="2 3" key="1">
    <citation type="submission" date="2014-11" db="EMBL/GenBank/DDBJ databases">
        <authorList>
            <person name="Zhu J."/>
            <person name="Qi W."/>
            <person name="Song R."/>
        </authorList>
    </citation>
    <scope>NUCLEOTIDE SEQUENCE [LARGE SCALE GENOMIC DNA]</scope>
</reference>